<organism evidence="10 11">
    <name type="scientific">Pseudodesulfovibrio sediminis</name>
    <dbReference type="NCBI Taxonomy" id="2810563"/>
    <lineage>
        <taxon>Bacteria</taxon>
        <taxon>Pseudomonadati</taxon>
        <taxon>Thermodesulfobacteriota</taxon>
        <taxon>Desulfovibrionia</taxon>
        <taxon>Desulfovibrionales</taxon>
        <taxon>Desulfovibrionaceae</taxon>
    </lineage>
</organism>
<dbReference type="PIRSF" id="PIRSF037714">
    <property type="entry name" value="TolR"/>
    <property type="match status" value="1"/>
</dbReference>
<evidence type="ECO:0000256" key="2">
    <source>
        <dbReference type="ARBA" id="ARBA00022475"/>
    </source>
</evidence>
<evidence type="ECO:0000259" key="9">
    <source>
        <dbReference type="Pfam" id="PF01618"/>
    </source>
</evidence>
<proteinExistence type="inferred from homology"/>
<keyword evidence="3 7" id="KW-0812">Transmembrane</keyword>
<gene>
    <name evidence="10" type="ORF">PSDVSF_13850</name>
</gene>
<dbReference type="InterPro" id="IPR002898">
    <property type="entry name" value="MotA_ExbB_proton_chnl"/>
</dbReference>
<comment type="similarity">
    <text evidence="6">Belongs to the exbB/tolQ family.</text>
</comment>
<evidence type="ECO:0000256" key="5">
    <source>
        <dbReference type="ARBA" id="ARBA00023136"/>
    </source>
</evidence>
<dbReference type="PANTHER" id="PTHR30625">
    <property type="entry name" value="PROTEIN TOLQ"/>
    <property type="match status" value="1"/>
</dbReference>
<evidence type="ECO:0000256" key="3">
    <source>
        <dbReference type="ARBA" id="ARBA00022692"/>
    </source>
</evidence>
<keyword evidence="4 7" id="KW-1133">Transmembrane helix</keyword>
<feature type="domain" description="MotA/TolQ/ExbB proton channel" evidence="9">
    <location>
        <begin position="352"/>
        <end position="458"/>
    </location>
</feature>
<dbReference type="Proteomes" id="UP001053296">
    <property type="component" value="Chromosome"/>
</dbReference>
<keyword evidence="11" id="KW-1185">Reference proteome</keyword>
<evidence type="ECO:0000313" key="11">
    <source>
        <dbReference type="Proteomes" id="UP001053296"/>
    </source>
</evidence>
<feature type="transmembrane region" description="Helical" evidence="7">
    <location>
        <begin position="275"/>
        <end position="295"/>
    </location>
</feature>
<protein>
    <submittedName>
        <fullName evidence="10">Biopolymer transporter ExbB</fullName>
    </submittedName>
</protein>
<keyword evidence="5 7" id="KW-0472">Membrane</keyword>
<comment type="subcellular location">
    <subcellularLocation>
        <location evidence="1">Cell membrane</location>
        <topology evidence="1">Multi-pass membrane protein</topology>
    </subcellularLocation>
    <subcellularLocation>
        <location evidence="6">Membrane</location>
        <topology evidence="6">Multi-pass membrane protein</topology>
    </subcellularLocation>
</comment>
<dbReference type="InterPro" id="IPR050790">
    <property type="entry name" value="ExbB/TolQ_transport"/>
</dbReference>
<feature type="transmembrane region" description="Helical" evidence="7">
    <location>
        <begin position="427"/>
        <end position="446"/>
    </location>
</feature>
<evidence type="ECO:0000256" key="1">
    <source>
        <dbReference type="ARBA" id="ARBA00004651"/>
    </source>
</evidence>
<feature type="transmembrane region" description="Helical" evidence="7">
    <location>
        <begin position="383"/>
        <end position="407"/>
    </location>
</feature>
<evidence type="ECO:0000313" key="10">
    <source>
        <dbReference type="EMBL" id="BCS88143.1"/>
    </source>
</evidence>
<keyword evidence="6" id="KW-0813">Transport</keyword>
<dbReference type="InterPro" id="IPR016866">
    <property type="entry name" value="UCP028069"/>
</dbReference>
<dbReference type="PANTHER" id="PTHR30625:SF11">
    <property type="entry name" value="MOTA_TOLQ_EXBB PROTON CHANNEL DOMAIN-CONTAINING PROTEIN"/>
    <property type="match status" value="1"/>
</dbReference>
<dbReference type="Pfam" id="PF01618">
    <property type="entry name" value="MotA_ExbB"/>
    <property type="match status" value="1"/>
</dbReference>
<dbReference type="Pfam" id="PF11932">
    <property type="entry name" value="DUF3450"/>
    <property type="match status" value="1"/>
</dbReference>
<name>A0ABM7P5I1_9BACT</name>
<feature type="chain" id="PRO_5046845212" evidence="8">
    <location>
        <begin position="20"/>
        <end position="485"/>
    </location>
</feature>
<evidence type="ECO:0000256" key="7">
    <source>
        <dbReference type="SAM" id="Phobius"/>
    </source>
</evidence>
<accession>A0ABM7P5I1</accession>
<keyword evidence="8" id="KW-0732">Signal</keyword>
<evidence type="ECO:0000256" key="8">
    <source>
        <dbReference type="SAM" id="SignalP"/>
    </source>
</evidence>
<keyword evidence="2" id="KW-1003">Cell membrane</keyword>
<feature type="signal peptide" evidence="8">
    <location>
        <begin position="1"/>
        <end position="19"/>
    </location>
</feature>
<dbReference type="EMBL" id="AP024485">
    <property type="protein sequence ID" value="BCS88143.1"/>
    <property type="molecule type" value="Genomic_DNA"/>
</dbReference>
<sequence>MRLFLILFSLLIFTTPLLAAPSNSPSPKTTSESNQWRQTVGEIKELHEATQADAQVTIQSITQEQNLLTKELLDLKAEKRRRDQNYHALTQKFNSLVEQKHELDKTLESQQDSMRLIEGTVRTSAKQFQKRAMNSPVTAERPDRLTNLAQLLDSVHFPGLESIKTLTDMWFHELVASGEVITHESRCVAPDGSQRQGIVTRLGTLGALFKDMDGNAAFLRPNAGGHLEMVSGDFDNVVSKADQFLSGEQTDAPIDFSGGEVFKRFDGQSGILTTLMNGGMLIWPILLVGLIGFLLSGERFLRLASIHTCPDCKMDRAMEWASKGNLKQCADCLGPKGNTPTCRVISHVVLHSGSTLVSMEKGLQEAILQELPKLERFLPTINILAAVAPLLGLLGTVTGMIGTFQVITIFGTGDARMMSGGISEALITTQLGLAVAIPLTLMHHFLERKVDRMVADMEEKGTTLVARIISSEKGEHVCSTSYPNS</sequence>
<keyword evidence="6" id="KW-0653">Protein transport</keyword>
<dbReference type="RefSeq" id="WP_229595516.1">
    <property type="nucleotide sequence ID" value="NZ_AP024485.1"/>
</dbReference>
<evidence type="ECO:0000256" key="6">
    <source>
        <dbReference type="RuleBase" id="RU004057"/>
    </source>
</evidence>
<reference evidence="10" key="1">
    <citation type="journal article" date="2022" name="Arch. Microbiol.">
        <title>Pseudodesulfovibrio sediminis sp. nov., a mesophilic and neutrophilic sulfate-reducing bacterium isolated from sediment of a brackish lake.</title>
        <authorList>
            <person name="Takahashi A."/>
            <person name="Kojima H."/>
            <person name="Watanabe M."/>
            <person name="Fukui M."/>
        </authorList>
    </citation>
    <scope>NUCLEOTIDE SEQUENCE</scope>
    <source>
        <strain evidence="10">SF6</strain>
    </source>
</reference>
<evidence type="ECO:0000256" key="4">
    <source>
        <dbReference type="ARBA" id="ARBA00022989"/>
    </source>
</evidence>
<dbReference type="InterPro" id="IPR017270">
    <property type="entry name" value="MotA/TolQ/ExbB-rel"/>
</dbReference>